<dbReference type="InterPro" id="IPR011032">
    <property type="entry name" value="GroES-like_sf"/>
</dbReference>
<dbReference type="InterPro" id="IPR013149">
    <property type="entry name" value="ADH-like_C"/>
</dbReference>
<dbReference type="InterPro" id="IPR050129">
    <property type="entry name" value="Zn_alcohol_dh"/>
</dbReference>
<organism evidence="5 6">
    <name type="scientific">Jiangella alkaliphila</name>
    <dbReference type="NCBI Taxonomy" id="419479"/>
    <lineage>
        <taxon>Bacteria</taxon>
        <taxon>Bacillati</taxon>
        <taxon>Actinomycetota</taxon>
        <taxon>Actinomycetes</taxon>
        <taxon>Jiangellales</taxon>
        <taxon>Jiangellaceae</taxon>
        <taxon>Jiangella</taxon>
    </lineage>
</organism>
<evidence type="ECO:0000313" key="5">
    <source>
        <dbReference type="EMBL" id="SDU85149.1"/>
    </source>
</evidence>
<dbReference type="InterPro" id="IPR036291">
    <property type="entry name" value="NAD(P)-bd_dom_sf"/>
</dbReference>
<name>A0A1H2LW35_9ACTN</name>
<dbReference type="SUPFAM" id="SSF51735">
    <property type="entry name" value="NAD(P)-binding Rossmann-fold domains"/>
    <property type="match status" value="1"/>
</dbReference>
<dbReference type="Pfam" id="PF08240">
    <property type="entry name" value="ADH_N"/>
    <property type="match status" value="1"/>
</dbReference>
<evidence type="ECO:0000259" key="3">
    <source>
        <dbReference type="Pfam" id="PF00107"/>
    </source>
</evidence>
<feature type="domain" description="Alcohol dehydrogenase-like C-terminal" evidence="3">
    <location>
        <begin position="175"/>
        <end position="287"/>
    </location>
</feature>
<keyword evidence="2" id="KW-0560">Oxidoreductase</keyword>
<sequence>MTTSMRAAAITGPGRVELVEQEVPRGGGDVVLVRILVAPLCTEFKDRRAGAVSDHLGHEAAGVVVDPGGSDRVRAGDRVVVMPQYACGRCRLCQRGEHIHCPDQRDVLAETGSRHGIGTIAEYVLKPDWLLLPVPDDVPLTHAAMACCGFGPSFTAHDRIGTTALDTVVVSGCGPVGLGAVVQGTARGARVVAVEGHPYRAELARKLGASDVLDPAASDVAARVRELTGGWGADGAVETSGAPAAAAAVAAALRVGGHLSVVAWTDEVRLPNLVPLGIDVHGCWHWNHQLQTDRMWTTIRAAGPAIDAMVTHRLPLADVAAAMDVQDTGECGKVLLFPFGEEAAR</sequence>
<dbReference type="GO" id="GO:0016491">
    <property type="term" value="F:oxidoreductase activity"/>
    <property type="evidence" value="ECO:0007669"/>
    <property type="project" value="UniProtKB-KW"/>
</dbReference>
<dbReference type="Pfam" id="PF00107">
    <property type="entry name" value="ADH_zinc_N"/>
    <property type="match status" value="1"/>
</dbReference>
<reference evidence="6" key="1">
    <citation type="submission" date="2016-10" db="EMBL/GenBank/DDBJ databases">
        <authorList>
            <person name="Varghese N."/>
            <person name="Submissions S."/>
        </authorList>
    </citation>
    <scope>NUCLEOTIDE SEQUENCE [LARGE SCALE GENOMIC DNA]</scope>
    <source>
        <strain evidence="6">DSM 45079</strain>
    </source>
</reference>
<dbReference type="SUPFAM" id="SSF50129">
    <property type="entry name" value="GroES-like"/>
    <property type="match status" value="1"/>
</dbReference>
<keyword evidence="6" id="KW-1185">Reference proteome</keyword>
<dbReference type="PANTHER" id="PTHR43401:SF5">
    <property type="entry name" value="ALCOHOL DEHYDROGENASE-RELATED"/>
    <property type="match status" value="1"/>
</dbReference>
<dbReference type="InterPro" id="IPR013154">
    <property type="entry name" value="ADH-like_N"/>
</dbReference>
<feature type="domain" description="Alcohol dehydrogenase-like N-terminal" evidence="4">
    <location>
        <begin position="31"/>
        <end position="136"/>
    </location>
</feature>
<evidence type="ECO:0000256" key="2">
    <source>
        <dbReference type="ARBA" id="ARBA00023002"/>
    </source>
</evidence>
<dbReference type="Proteomes" id="UP000182977">
    <property type="component" value="Chromosome I"/>
</dbReference>
<comment type="cofactor">
    <cofactor evidence="1">
        <name>Zn(2+)</name>
        <dbReference type="ChEBI" id="CHEBI:29105"/>
    </cofactor>
</comment>
<dbReference type="RefSeq" id="WP_197683451.1">
    <property type="nucleotide sequence ID" value="NZ_LBMC01000058.1"/>
</dbReference>
<dbReference type="EMBL" id="LT629791">
    <property type="protein sequence ID" value="SDU85149.1"/>
    <property type="molecule type" value="Genomic_DNA"/>
</dbReference>
<proteinExistence type="predicted"/>
<gene>
    <name evidence="5" type="ORF">SAMN04488563_6737</name>
</gene>
<dbReference type="Gene3D" id="3.90.180.10">
    <property type="entry name" value="Medium-chain alcohol dehydrogenases, catalytic domain"/>
    <property type="match status" value="1"/>
</dbReference>
<dbReference type="PANTHER" id="PTHR43401">
    <property type="entry name" value="L-THREONINE 3-DEHYDROGENASE"/>
    <property type="match status" value="1"/>
</dbReference>
<evidence type="ECO:0000259" key="4">
    <source>
        <dbReference type="Pfam" id="PF08240"/>
    </source>
</evidence>
<accession>A0A1H2LW35</accession>
<dbReference type="STRING" id="419479.SAMN04488563_6737"/>
<protein>
    <submittedName>
        <fullName evidence="5">Threonine dehydrogenase</fullName>
    </submittedName>
</protein>
<evidence type="ECO:0000313" key="6">
    <source>
        <dbReference type="Proteomes" id="UP000182977"/>
    </source>
</evidence>
<evidence type="ECO:0000256" key="1">
    <source>
        <dbReference type="ARBA" id="ARBA00001947"/>
    </source>
</evidence>
<dbReference type="AlphaFoldDB" id="A0A1H2LW35"/>